<keyword evidence="2" id="KW-1185">Reference proteome</keyword>
<evidence type="ECO:0000313" key="1">
    <source>
        <dbReference type="EMBL" id="KAK0596643.1"/>
    </source>
</evidence>
<comment type="caution">
    <text evidence="1">The sequence shown here is derived from an EMBL/GenBank/DDBJ whole genome shotgun (WGS) entry which is preliminary data.</text>
</comment>
<dbReference type="AlphaFoldDB" id="A0AA39SUB9"/>
<proteinExistence type="predicted"/>
<reference evidence="1" key="1">
    <citation type="journal article" date="2022" name="Plant J.">
        <title>Strategies of tolerance reflected in two North American maple genomes.</title>
        <authorList>
            <person name="McEvoy S.L."/>
            <person name="Sezen U.U."/>
            <person name="Trouern-Trend A."/>
            <person name="McMahon S.M."/>
            <person name="Schaberg P.G."/>
            <person name="Yang J."/>
            <person name="Wegrzyn J.L."/>
            <person name="Swenson N.G."/>
        </authorList>
    </citation>
    <scope>NUCLEOTIDE SEQUENCE</scope>
    <source>
        <strain evidence="1">NS2018</strain>
    </source>
</reference>
<gene>
    <name evidence="1" type="ORF">LWI29_017686</name>
</gene>
<protein>
    <submittedName>
        <fullName evidence="1">Uncharacterized protein</fullName>
    </submittedName>
</protein>
<dbReference type="EMBL" id="JAUESC010000004">
    <property type="protein sequence ID" value="KAK0596643.1"/>
    <property type="molecule type" value="Genomic_DNA"/>
</dbReference>
<sequence length="322" mass="37002">MLLEFTDKPLQSRSNNSTRRRFYFENCWAVDDECQNLISSVWGGCDNNGNLQNMLGRISTSGLKLDAWNAQKRNQQRHNIKSNRRALKEATAGNGTYNWDSIRRIENKLDDALETEENYWHQRAKADWMAKGDRNSSFFHAKASGRRARNRIAGLRNDSGVWKDSNEDLASIISAYFSGLYTSSFPSSQDLEKVTKNVNTKLSLQKENDKLQGILLQSFSFYKQKQEALPSSYCNFTTCIRRNWHCRRSELQEKLRQGNLGGISRDPQNLLWQHKISELCYSSIAAVPEAAKKVTSQKDVIELSLNLTTTAVEHNFFQIKKL</sequence>
<organism evidence="1 2">
    <name type="scientific">Acer saccharum</name>
    <name type="common">Sugar maple</name>
    <dbReference type="NCBI Taxonomy" id="4024"/>
    <lineage>
        <taxon>Eukaryota</taxon>
        <taxon>Viridiplantae</taxon>
        <taxon>Streptophyta</taxon>
        <taxon>Embryophyta</taxon>
        <taxon>Tracheophyta</taxon>
        <taxon>Spermatophyta</taxon>
        <taxon>Magnoliopsida</taxon>
        <taxon>eudicotyledons</taxon>
        <taxon>Gunneridae</taxon>
        <taxon>Pentapetalae</taxon>
        <taxon>rosids</taxon>
        <taxon>malvids</taxon>
        <taxon>Sapindales</taxon>
        <taxon>Sapindaceae</taxon>
        <taxon>Hippocastanoideae</taxon>
        <taxon>Acereae</taxon>
        <taxon>Acer</taxon>
    </lineage>
</organism>
<evidence type="ECO:0000313" key="2">
    <source>
        <dbReference type="Proteomes" id="UP001168877"/>
    </source>
</evidence>
<name>A0AA39SUB9_ACESA</name>
<reference evidence="1" key="2">
    <citation type="submission" date="2023-06" db="EMBL/GenBank/DDBJ databases">
        <authorList>
            <person name="Swenson N.G."/>
            <person name="Wegrzyn J.L."/>
            <person name="Mcevoy S.L."/>
        </authorList>
    </citation>
    <scope>NUCLEOTIDE SEQUENCE</scope>
    <source>
        <strain evidence="1">NS2018</strain>
        <tissue evidence="1">Leaf</tissue>
    </source>
</reference>
<accession>A0AA39SUB9</accession>
<dbReference type="Proteomes" id="UP001168877">
    <property type="component" value="Unassembled WGS sequence"/>
</dbReference>